<gene>
    <name evidence="11" type="primary">STAM2</name>
</gene>
<dbReference type="GeneTree" id="ENSGT00940000157055"/>
<sequence length="506" mass="55606">MPLFSQNPFEQDVEKATSETNTVEDWGLIMDICDRVGHTPNGAKDCLRSVMKRVNHKVPHVAMQALTLLAACVNNSGRIFHLEICSREFATEVRTVLSKAHPKVCEKLKGMMVEWCEEFQKDPQLSLISATIKSLKEEGVVFSSSGSQGSSLKVTAPTAGKPSDDDDLAKAIELSLQEQKQHAETRPLTVSADPPFNTNGGGGSRDSLKVRALYDFEAAEDNELTFKAGELILVQDNSDPNWWKGENHRGVGLFPSNFVTTNLNAEPELVTYVEKTPPPEEPSIEAKLEPEPVFIDEEKMDRALYLLQNTDPANAAPDSAELVQLEGACEQMNPMIDDKLEDIDRQHSELSELNVKVLEALELYNKLMNEAPFYTAYSKQQQQQQQTHYAAASQVPMQGYPGQPAGSYMPPGMPQGPAAQQAYMGSDQPGPLHSLPPNVTSPNGQPGQLPYSAPYTLAGYPPQMGVAPQMDMSAYQSANLPQASYQIAASSHQAPQQQTYYQQPLL</sequence>
<dbReference type="InterPro" id="IPR050670">
    <property type="entry name" value="STAM"/>
</dbReference>
<dbReference type="InParanoid" id="A0A3P8XNX1"/>
<evidence type="ECO:0000313" key="11">
    <source>
        <dbReference type="Ensembl" id="ENSELUP00000006236.1"/>
    </source>
</evidence>
<keyword evidence="4" id="KW-0813">Transport</keyword>
<dbReference type="PROSITE" id="PS50179">
    <property type="entry name" value="VHS"/>
    <property type="match status" value="1"/>
</dbReference>
<evidence type="ECO:0000256" key="8">
    <source>
        <dbReference type="SAM" id="MobiDB-lite"/>
    </source>
</evidence>
<evidence type="ECO:0000259" key="10">
    <source>
        <dbReference type="PROSITE" id="PS50179"/>
    </source>
</evidence>
<evidence type="ECO:0000256" key="2">
    <source>
        <dbReference type="ARBA" id="ARBA00009666"/>
    </source>
</evidence>
<dbReference type="Gene3D" id="1.20.5.1940">
    <property type="match status" value="1"/>
</dbReference>
<dbReference type="GO" id="GO:0030139">
    <property type="term" value="C:endocytic vesicle"/>
    <property type="evidence" value="ECO:0007669"/>
    <property type="project" value="TreeGrafter"/>
</dbReference>
<dbReference type="Pfam" id="PF00790">
    <property type="entry name" value="VHS"/>
    <property type="match status" value="1"/>
</dbReference>
<evidence type="ECO:0000256" key="6">
    <source>
        <dbReference type="ARBA" id="ARBA00022927"/>
    </source>
</evidence>
<keyword evidence="12" id="KW-1185">Reference proteome</keyword>
<feature type="domain" description="VHS" evidence="10">
    <location>
        <begin position="16"/>
        <end position="143"/>
    </location>
</feature>
<dbReference type="KEGG" id="els:105016119"/>
<dbReference type="SMART" id="SM00726">
    <property type="entry name" value="UIM"/>
    <property type="match status" value="1"/>
</dbReference>
<organism evidence="11 12">
    <name type="scientific">Esox lucius</name>
    <name type="common">Northern pike</name>
    <dbReference type="NCBI Taxonomy" id="8010"/>
    <lineage>
        <taxon>Eukaryota</taxon>
        <taxon>Metazoa</taxon>
        <taxon>Chordata</taxon>
        <taxon>Craniata</taxon>
        <taxon>Vertebrata</taxon>
        <taxon>Euteleostomi</taxon>
        <taxon>Actinopterygii</taxon>
        <taxon>Neopterygii</taxon>
        <taxon>Teleostei</taxon>
        <taxon>Protacanthopterygii</taxon>
        <taxon>Esociformes</taxon>
        <taxon>Esocidae</taxon>
        <taxon>Esox</taxon>
    </lineage>
</organism>
<dbReference type="PANTHER" id="PTHR45929:SF1">
    <property type="entry name" value="HEMATOPOIETIC LINEAGE CELL-SPECIFIC PROTEIN-RELATED"/>
    <property type="match status" value="1"/>
</dbReference>
<dbReference type="FunFam" id="1.25.40.90:FF:000009">
    <property type="entry name" value="Putative signal transducing adapter molecule 1"/>
    <property type="match status" value="1"/>
</dbReference>
<evidence type="ECO:0000256" key="3">
    <source>
        <dbReference type="ARBA" id="ARBA00022443"/>
    </source>
</evidence>
<feature type="compositionally biased region" description="Low complexity" evidence="8">
    <location>
        <begin position="415"/>
        <end position="425"/>
    </location>
</feature>
<feature type="domain" description="SH3" evidence="9">
    <location>
        <begin position="205"/>
        <end position="264"/>
    </location>
</feature>
<dbReference type="AlphaFoldDB" id="A0A3P8XNX1"/>
<dbReference type="GO" id="GO:0043130">
    <property type="term" value="F:ubiquitin binding"/>
    <property type="evidence" value="ECO:0007669"/>
    <property type="project" value="InterPro"/>
</dbReference>
<dbReference type="Gene3D" id="2.30.30.40">
    <property type="entry name" value="SH3 Domains"/>
    <property type="match status" value="1"/>
</dbReference>
<dbReference type="Pfam" id="PF00018">
    <property type="entry name" value="SH3_1"/>
    <property type="match status" value="1"/>
</dbReference>
<dbReference type="Ensembl" id="ENSELUT00000009290.3">
    <property type="protein sequence ID" value="ENSELUP00000006236.1"/>
    <property type="gene ID" value="ENSELUG00000007160.3"/>
</dbReference>
<dbReference type="InterPro" id="IPR036028">
    <property type="entry name" value="SH3-like_dom_sf"/>
</dbReference>
<evidence type="ECO:0008006" key="13">
    <source>
        <dbReference type="Google" id="ProtNLM"/>
    </source>
</evidence>
<reference evidence="12" key="1">
    <citation type="journal article" date="2014" name="PLoS ONE">
        <title>The genome and linkage map of the northern pike (Esox lucius): conserved synteny revealed between the salmonid sister group and the Neoteleostei.</title>
        <authorList>
            <person name="Rondeau E.B."/>
            <person name="Minkley D.R."/>
            <person name="Leong J.S."/>
            <person name="Messmer A.M."/>
            <person name="Jantzen J.R."/>
            <person name="von Schalburg K.R."/>
            <person name="Lemon C."/>
            <person name="Bird N.H."/>
            <person name="Koop B.F."/>
        </authorList>
    </citation>
    <scope>NUCLEOTIDE SEQUENCE</scope>
</reference>
<comment type="similarity">
    <text evidence="2">Belongs to the STAM family.</text>
</comment>
<dbReference type="CTD" id="10254"/>
<dbReference type="RefSeq" id="XP_010878025.1">
    <property type="nucleotide sequence ID" value="XM_010879723.5"/>
</dbReference>
<dbReference type="GO" id="GO:0031901">
    <property type="term" value="C:early endosome membrane"/>
    <property type="evidence" value="ECO:0007669"/>
    <property type="project" value="UniProtKB-SubCell"/>
</dbReference>
<dbReference type="PANTHER" id="PTHR45929">
    <property type="entry name" value="JAK PATHWAY SIGNAL TRANSDUCTION ADAPTOR MOLECULE"/>
    <property type="match status" value="1"/>
</dbReference>
<evidence type="ECO:0000313" key="12">
    <source>
        <dbReference type="Proteomes" id="UP000265140"/>
    </source>
</evidence>
<dbReference type="InterPro" id="IPR008942">
    <property type="entry name" value="ENTH_VHS"/>
</dbReference>
<dbReference type="SMART" id="SM00288">
    <property type="entry name" value="VHS"/>
    <property type="match status" value="1"/>
</dbReference>
<dbReference type="Gene3D" id="1.25.40.90">
    <property type="match status" value="1"/>
</dbReference>
<dbReference type="InterPro" id="IPR003903">
    <property type="entry name" value="UIM_dom"/>
</dbReference>
<evidence type="ECO:0000256" key="5">
    <source>
        <dbReference type="ARBA" id="ARBA00022753"/>
    </source>
</evidence>
<dbReference type="Bgee" id="ENSELUG00000007160">
    <property type="expression patterns" value="Expressed in spleen and 15 other cell types or tissues"/>
</dbReference>
<dbReference type="OrthoDB" id="10068368at2759"/>
<dbReference type="GO" id="GO:0007165">
    <property type="term" value="P:signal transduction"/>
    <property type="evidence" value="ECO:0007669"/>
    <property type="project" value="TreeGrafter"/>
</dbReference>
<dbReference type="GeneID" id="105016119"/>
<comment type="subcellular location">
    <subcellularLocation>
        <location evidence="1">Early endosome membrane</location>
        <topology evidence="1">Peripheral membrane protein</topology>
        <orientation evidence="1">Cytoplasmic side</orientation>
    </subcellularLocation>
</comment>
<keyword evidence="3 7" id="KW-0728">SH3 domain</keyword>
<dbReference type="SUPFAM" id="SSF50044">
    <property type="entry name" value="SH3-domain"/>
    <property type="match status" value="1"/>
</dbReference>
<dbReference type="PROSITE" id="PS50002">
    <property type="entry name" value="SH3"/>
    <property type="match status" value="1"/>
</dbReference>
<dbReference type="GO" id="GO:0035091">
    <property type="term" value="F:phosphatidylinositol binding"/>
    <property type="evidence" value="ECO:0007669"/>
    <property type="project" value="InterPro"/>
</dbReference>
<reference evidence="11" key="2">
    <citation type="submission" date="2020-02" db="EMBL/GenBank/DDBJ databases">
        <title>Esox lucius (northern pike) genome, fEsoLuc1, primary haplotype.</title>
        <authorList>
            <person name="Myers G."/>
            <person name="Karagic N."/>
            <person name="Meyer A."/>
            <person name="Pippel M."/>
            <person name="Reichard M."/>
            <person name="Winkler S."/>
            <person name="Tracey A."/>
            <person name="Sims Y."/>
            <person name="Howe K."/>
            <person name="Rhie A."/>
            <person name="Formenti G."/>
            <person name="Durbin R."/>
            <person name="Fedrigo O."/>
            <person name="Jarvis E.D."/>
        </authorList>
    </citation>
    <scope>NUCLEOTIDE SEQUENCE [LARGE SCALE GENOMIC DNA]</scope>
</reference>
<dbReference type="PRINTS" id="PR00452">
    <property type="entry name" value="SH3DOMAIN"/>
</dbReference>
<dbReference type="CDD" id="cd21390">
    <property type="entry name" value="GAT_STAM2"/>
    <property type="match status" value="1"/>
</dbReference>
<dbReference type="OMA" id="CNTSEDW"/>
<feature type="compositionally biased region" description="Polar residues" evidence="8">
    <location>
        <begin position="437"/>
        <end position="446"/>
    </location>
</feature>
<feature type="region of interest" description="Disordered" evidence="8">
    <location>
        <begin position="142"/>
        <end position="166"/>
    </location>
</feature>
<dbReference type="Proteomes" id="UP000265140">
    <property type="component" value="Chromosome 16"/>
</dbReference>
<evidence type="ECO:0000256" key="7">
    <source>
        <dbReference type="PROSITE-ProRule" id="PRU00192"/>
    </source>
</evidence>
<dbReference type="GO" id="GO:0015031">
    <property type="term" value="P:protein transport"/>
    <property type="evidence" value="ECO:0007669"/>
    <property type="project" value="UniProtKB-KW"/>
</dbReference>
<keyword evidence="6" id="KW-0653">Protein transport</keyword>
<dbReference type="SMART" id="SM00326">
    <property type="entry name" value="SH3"/>
    <property type="match status" value="1"/>
</dbReference>
<accession>A0A3P8XNX1</accession>
<protein>
    <recommendedName>
        <fullName evidence="13">Signal transducing adaptor molecule (SH3 domain and ITAM motif) 2</fullName>
    </recommendedName>
</protein>
<reference evidence="11" key="3">
    <citation type="submission" date="2025-08" db="UniProtKB">
        <authorList>
            <consortium name="Ensembl"/>
        </authorList>
    </citation>
    <scope>IDENTIFICATION</scope>
</reference>
<feature type="region of interest" description="Disordered" evidence="8">
    <location>
        <begin position="401"/>
        <end position="454"/>
    </location>
</feature>
<dbReference type="Pfam" id="PF02809">
    <property type="entry name" value="UIM"/>
    <property type="match status" value="1"/>
</dbReference>
<evidence type="ECO:0000259" key="9">
    <source>
        <dbReference type="PROSITE" id="PS50002"/>
    </source>
</evidence>
<name>A0A3P8XNX1_ESOLU</name>
<reference evidence="11" key="4">
    <citation type="submission" date="2025-09" db="UniProtKB">
        <authorList>
            <consortium name="Ensembl"/>
        </authorList>
    </citation>
    <scope>IDENTIFICATION</scope>
</reference>
<dbReference type="STRING" id="8010.ENSELUP00000006236"/>
<keyword evidence="5" id="KW-0967">Endosome</keyword>
<dbReference type="PROSITE" id="PS50330">
    <property type="entry name" value="UIM"/>
    <property type="match status" value="1"/>
</dbReference>
<dbReference type="CDD" id="cd11820">
    <property type="entry name" value="SH3_STAM"/>
    <property type="match status" value="1"/>
</dbReference>
<proteinExistence type="inferred from homology"/>
<feature type="region of interest" description="Disordered" evidence="8">
    <location>
        <begin position="180"/>
        <end position="204"/>
    </location>
</feature>
<evidence type="ECO:0000256" key="1">
    <source>
        <dbReference type="ARBA" id="ARBA00004469"/>
    </source>
</evidence>
<dbReference type="InterPro" id="IPR002014">
    <property type="entry name" value="VHS_dom"/>
</dbReference>
<dbReference type="SUPFAM" id="SSF48464">
    <property type="entry name" value="ENTH/VHS domain"/>
    <property type="match status" value="1"/>
</dbReference>
<evidence type="ECO:0000256" key="4">
    <source>
        <dbReference type="ARBA" id="ARBA00022448"/>
    </source>
</evidence>
<dbReference type="InterPro" id="IPR001452">
    <property type="entry name" value="SH3_domain"/>
</dbReference>
<dbReference type="FunCoup" id="A0A3P8XNX1">
    <property type="interactions" value="1632"/>
</dbReference>